<dbReference type="GO" id="GO:0035556">
    <property type="term" value="P:intracellular signal transduction"/>
    <property type="evidence" value="ECO:0007669"/>
    <property type="project" value="TreeGrafter"/>
</dbReference>
<sequence length="187" mass="21245">MGSLGLSLRSERIYLWRPRANEHVRAALLDLNEGTFGVVVLAQDVRIKESVAIKFLERGSGVNKSVLREILNHRLCVVHPNIVQFREIFLTPVHLAIVMEYAAGGDMFEYVIKHKLPAHGQGLLEHAARTFFQQLVVALEFCHELGIANRDIKLENTLLDAAEPQPNVKICDFGYSKNEFVDRWLDQ</sequence>
<dbReference type="Gene3D" id="1.10.510.10">
    <property type="entry name" value="Transferase(Phosphotransferase) domain 1"/>
    <property type="match status" value="1"/>
</dbReference>
<keyword evidence="5" id="KW-1185">Reference proteome</keyword>
<feature type="domain" description="Protein kinase" evidence="3">
    <location>
        <begin position="25"/>
        <end position="187"/>
    </location>
</feature>
<proteinExistence type="predicted"/>
<dbReference type="AlphaFoldDB" id="A0AAW1R2L7"/>
<accession>A0AAW1R2L7</accession>
<dbReference type="PROSITE" id="PS50011">
    <property type="entry name" value="PROTEIN_KINASE_DOM"/>
    <property type="match status" value="1"/>
</dbReference>
<dbReference type="Gene3D" id="3.30.200.20">
    <property type="entry name" value="Phosphorylase Kinase, domain 1"/>
    <property type="match status" value="1"/>
</dbReference>
<name>A0AAW1R2L7_9CHLO</name>
<evidence type="ECO:0000256" key="1">
    <source>
        <dbReference type="ARBA" id="ARBA00022741"/>
    </source>
</evidence>
<protein>
    <recommendedName>
        <fullName evidence="3">Protein kinase domain-containing protein</fullName>
    </recommendedName>
</protein>
<organism evidence="4 5">
    <name type="scientific">Elliptochloris bilobata</name>
    <dbReference type="NCBI Taxonomy" id="381761"/>
    <lineage>
        <taxon>Eukaryota</taxon>
        <taxon>Viridiplantae</taxon>
        <taxon>Chlorophyta</taxon>
        <taxon>core chlorophytes</taxon>
        <taxon>Trebouxiophyceae</taxon>
        <taxon>Trebouxiophyceae incertae sedis</taxon>
        <taxon>Elliptochloris clade</taxon>
        <taxon>Elliptochloris</taxon>
    </lineage>
</organism>
<keyword evidence="1" id="KW-0547">Nucleotide-binding</keyword>
<evidence type="ECO:0000313" key="4">
    <source>
        <dbReference type="EMBL" id="KAK9827959.1"/>
    </source>
</evidence>
<evidence type="ECO:0000259" key="3">
    <source>
        <dbReference type="PROSITE" id="PS50011"/>
    </source>
</evidence>
<dbReference type="PANTHER" id="PTHR24346">
    <property type="entry name" value="MAP/MICROTUBULE AFFINITY-REGULATING KINASE"/>
    <property type="match status" value="1"/>
</dbReference>
<dbReference type="GO" id="GO:0005524">
    <property type="term" value="F:ATP binding"/>
    <property type="evidence" value="ECO:0007669"/>
    <property type="project" value="UniProtKB-KW"/>
</dbReference>
<keyword evidence="2" id="KW-0067">ATP-binding</keyword>
<dbReference type="EMBL" id="JALJOU010000054">
    <property type="protein sequence ID" value="KAK9827959.1"/>
    <property type="molecule type" value="Genomic_DNA"/>
</dbReference>
<evidence type="ECO:0000256" key="2">
    <source>
        <dbReference type="ARBA" id="ARBA00022840"/>
    </source>
</evidence>
<dbReference type="SMART" id="SM00220">
    <property type="entry name" value="S_TKc"/>
    <property type="match status" value="1"/>
</dbReference>
<dbReference type="GO" id="GO:0005737">
    <property type="term" value="C:cytoplasm"/>
    <property type="evidence" value="ECO:0007669"/>
    <property type="project" value="TreeGrafter"/>
</dbReference>
<dbReference type="InterPro" id="IPR011009">
    <property type="entry name" value="Kinase-like_dom_sf"/>
</dbReference>
<evidence type="ECO:0000313" key="5">
    <source>
        <dbReference type="Proteomes" id="UP001445335"/>
    </source>
</evidence>
<dbReference type="GO" id="GO:0004674">
    <property type="term" value="F:protein serine/threonine kinase activity"/>
    <property type="evidence" value="ECO:0007669"/>
    <property type="project" value="TreeGrafter"/>
</dbReference>
<reference evidence="4 5" key="1">
    <citation type="journal article" date="2024" name="Nat. Commun.">
        <title>Phylogenomics reveals the evolutionary origins of lichenization in chlorophyte algae.</title>
        <authorList>
            <person name="Puginier C."/>
            <person name="Libourel C."/>
            <person name="Otte J."/>
            <person name="Skaloud P."/>
            <person name="Haon M."/>
            <person name="Grisel S."/>
            <person name="Petersen M."/>
            <person name="Berrin J.G."/>
            <person name="Delaux P.M."/>
            <person name="Dal Grande F."/>
            <person name="Keller J."/>
        </authorList>
    </citation>
    <scope>NUCLEOTIDE SEQUENCE [LARGE SCALE GENOMIC DNA]</scope>
    <source>
        <strain evidence="4 5">SAG 245.80</strain>
    </source>
</reference>
<dbReference type="SUPFAM" id="SSF56112">
    <property type="entry name" value="Protein kinase-like (PK-like)"/>
    <property type="match status" value="1"/>
</dbReference>
<feature type="non-terminal residue" evidence="4">
    <location>
        <position position="187"/>
    </location>
</feature>
<dbReference type="Proteomes" id="UP001445335">
    <property type="component" value="Unassembled WGS sequence"/>
</dbReference>
<dbReference type="Pfam" id="PF00069">
    <property type="entry name" value="Pkinase"/>
    <property type="match status" value="1"/>
</dbReference>
<comment type="caution">
    <text evidence="4">The sequence shown here is derived from an EMBL/GenBank/DDBJ whole genome shotgun (WGS) entry which is preliminary data.</text>
</comment>
<dbReference type="PANTHER" id="PTHR24346:SF92">
    <property type="entry name" value="SNF1-RELATED PROTEIN KINASE 2.6"/>
    <property type="match status" value="1"/>
</dbReference>
<gene>
    <name evidence="4" type="ORF">WJX81_001199</name>
</gene>
<dbReference type="InterPro" id="IPR000719">
    <property type="entry name" value="Prot_kinase_dom"/>
</dbReference>